<evidence type="ECO:0000313" key="6">
    <source>
        <dbReference type="Proteomes" id="UP001589628"/>
    </source>
</evidence>
<keyword evidence="3" id="KW-1133">Transmembrane helix</keyword>
<dbReference type="PANTHER" id="PTHR45138:SF9">
    <property type="entry name" value="DIGUANYLATE CYCLASE DGCM-RELATED"/>
    <property type="match status" value="1"/>
</dbReference>
<dbReference type="Pfam" id="PF00990">
    <property type="entry name" value="GGDEF"/>
    <property type="match status" value="1"/>
</dbReference>
<dbReference type="EMBL" id="JBHLZN010000002">
    <property type="protein sequence ID" value="MFB9886238.1"/>
    <property type="molecule type" value="Genomic_DNA"/>
</dbReference>
<gene>
    <name evidence="5" type="ORF">ACFFLH_07455</name>
</gene>
<dbReference type="NCBIfam" id="TIGR00254">
    <property type="entry name" value="GGDEF"/>
    <property type="match status" value="1"/>
</dbReference>
<dbReference type="InterPro" id="IPR043128">
    <property type="entry name" value="Rev_trsase/Diguanyl_cyclase"/>
</dbReference>
<dbReference type="Proteomes" id="UP001589628">
    <property type="component" value="Unassembled WGS sequence"/>
</dbReference>
<dbReference type="PANTHER" id="PTHR45138">
    <property type="entry name" value="REGULATORY COMPONENTS OF SENSORY TRANSDUCTION SYSTEM"/>
    <property type="match status" value="1"/>
</dbReference>
<evidence type="ECO:0000256" key="1">
    <source>
        <dbReference type="ARBA" id="ARBA00012528"/>
    </source>
</evidence>
<organism evidence="5 6">
    <name type="scientific">Balneatrix alpica</name>
    <dbReference type="NCBI Taxonomy" id="75684"/>
    <lineage>
        <taxon>Bacteria</taxon>
        <taxon>Pseudomonadati</taxon>
        <taxon>Pseudomonadota</taxon>
        <taxon>Gammaproteobacteria</taxon>
        <taxon>Oceanospirillales</taxon>
        <taxon>Balneatrichaceae</taxon>
        <taxon>Balneatrix</taxon>
    </lineage>
</organism>
<dbReference type="InterPro" id="IPR050469">
    <property type="entry name" value="Diguanylate_Cyclase"/>
</dbReference>
<dbReference type="SMART" id="SM00267">
    <property type="entry name" value="GGDEF"/>
    <property type="match status" value="1"/>
</dbReference>
<feature type="transmembrane region" description="Helical" evidence="3">
    <location>
        <begin position="48"/>
        <end position="65"/>
    </location>
</feature>
<dbReference type="InterPro" id="IPR029787">
    <property type="entry name" value="Nucleotide_cyclase"/>
</dbReference>
<evidence type="ECO:0000256" key="2">
    <source>
        <dbReference type="ARBA" id="ARBA00034247"/>
    </source>
</evidence>
<protein>
    <recommendedName>
        <fullName evidence="1">diguanylate cyclase</fullName>
        <ecNumber evidence="1">2.7.7.65</ecNumber>
    </recommendedName>
</protein>
<keyword evidence="3" id="KW-0812">Transmembrane</keyword>
<comment type="catalytic activity">
    <reaction evidence="2">
        <text>2 GTP = 3',3'-c-di-GMP + 2 diphosphate</text>
        <dbReference type="Rhea" id="RHEA:24898"/>
        <dbReference type="ChEBI" id="CHEBI:33019"/>
        <dbReference type="ChEBI" id="CHEBI:37565"/>
        <dbReference type="ChEBI" id="CHEBI:58805"/>
        <dbReference type="EC" id="2.7.7.65"/>
    </reaction>
</comment>
<feature type="transmembrane region" description="Helical" evidence="3">
    <location>
        <begin position="72"/>
        <end position="92"/>
    </location>
</feature>
<dbReference type="EC" id="2.7.7.65" evidence="1"/>
<evidence type="ECO:0000256" key="3">
    <source>
        <dbReference type="SAM" id="Phobius"/>
    </source>
</evidence>
<reference evidence="5 6" key="1">
    <citation type="submission" date="2024-09" db="EMBL/GenBank/DDBJ databases">
        <authorList>
            <person name="Sun Q."/>
            <person name="Mori K."/>
        </authorList>
    </citation>
    <scope>NUCLEOTIDE SEQUENCE [LARGE SCALE GENOMIC DNA]</scope>
    <source>
        <strain evidence="5 6">ATCC 51285</strain>
    </source>
</reference>
<sequence>MSQADYQPQRPSRLLRWLLSLQSYPRLLRILPPCLLVMVIVLDYSTGFRWGFGLLYLLPVLLVALRPGYRLLWSLIVAAGLSWSLIEMLAGFPYQHWGQPVWNLLMRLGMLALAGFAMQGLAQSHQQAWKLATQDSLTGLANRRAFLDALASNIERSRRHPSHRFALCYLDLDRFKHINDHYSHQQGDQLLAACGAALKQQMRQHELAGRLGGDEFALLLECQQLSTLRQALERIQQPLAALLQPYQAGVSMGAMLFEQPPDNVEQALHVADALMYQSKQKMPGSFHYQRWPTPVADSP</sequence>
<dbReference type="InterPro" id="IPR000160">
    <property type="entry name" value="GGDEF_dom"/>
</dbReference>
<dbReference type="Gene3D" id="3.30.70.270">
    <property type="match status" value="1"/>
</dbReference>
<feature type="domain" description="GGDEF" evidence="4">
    <location>
        <begin position="163"/>
        <end position="293"/>
    </location>
</feature>
<keyword evidence="6" id="KW-1185">Reference proteome</keyword>
<dbReference type="PROSITE" id="PS50887">
    <property type="entry name" value="GGDEF"/>
    <property type="match status" value="1"/>
</dbReference>
<keyword evidence="3" id="KW-0472">Membrane</keyword>
<feature type="transmembrane region" description="Helical" evidence="3">
    <location>
        <begin position="104"/>
        <end position="122"/>
    </location>
</feature>
<dbReference type="SUPFAM" id="SSF55073">
    <property type="entry name" value="Nucleotide cyclase"/>
    <property type="match status" value="1"/>
</dbReference>
<name>A0ABV5ZAD6_9GAMM</name>
<comment type="caution">
    <text evidence="5">The sequence shown here is derived from an EMBL/GenBank/DDBJ whole genome shotgun (WGS) entry which is preliminary data.</text>
</comment>
<dbReference type="CDD" id="cd01949">
    <property type="entry name" value="GGDEF"/>
    <property type="match status" value="1"/>
</dbReference>
<evidence type="ECO:0000313" key="5">
    <source>
        <dbReference type="EMBL" id="MFB9886238.1"/>
    </source>
</evidence>
<proteinExistence type="predicted"/>
<accession>A0ABV5ZAD6</accession>
<evidence type="ECO:0000259" key="4">
    <source>
        <dbReference type="PROSITE" id="PS50887"/>
    </source>
</evidence>
<dbReference type="RefSeq" id="WP_027311721.1">
    <property type="nucleotide sequence ID" value="NZ_JBHLZN010000002.1"/>
</dbReference>